<feature type="compositionally biased region" description="Basic and acidic residues" evidence="4">
    <location>
        <begin position="332"/>
        <end position="343"/>
    </location>
</feature>
<keyword evidence="7" id="KW-1185">Reference proteome</keyword>
<dbReference type="PROSITE" id="PS50932">
    <property type="entry name" value="HTH_LACI_2"/>
    <property type="match status" value="1"/>
</dbReference>
<dbReference type="SUPFAM" id="SSF47413">
    <property type="entry name" value="lambda repressor-like DNA-binding domains"/>
    <property type="match status" value="1"/>
</dbReference>
<evidence type="ECO:0000256" key="2">
    <source>
        <dbReference type="ARBA" id="ARBA00023125"/>
    </source>
</evidence>
<dbReference type="CDD" id="cd06267">
    <property type="entry name" value="PBP1_LacI_sugar_binding-like"/>
    <property type="match status" value="1"/>
</dbReference>
<feature type="region of interest" description="Disordered" evidence="4">
    <location>
        <begin position="315"/>
        <end position="343"/>
    </location>
</feature>
<evidence type="ECO:0000256" key="3">
    <source>
        <dbReference type="ARBA" id="ARBA00023163"/>
    </source>
</evidence>
<proteinExistence type="predicted"/>
<keyword evidence="3" id="KW-0804">Transcription</keyword>
<keyword evidence="2 6" id="KW-0238">DNA-binding</keyword>
<protein>
    <submittedName>
        <fullName evidence="6">LacI family DNA-binding transcriptional regulator</fullName>
    </submittedName>
</protein>
<keyword evidence="1" id="KW-0805">Transcription regulation</keyword>
<sequence>MKRKVTLKQIAKELDVSISTVSKSLRNSSEIGEETRLKVQAFAKFYNYKPNNIALSLKNRKTKSIGIIIPEIVHYFFSTVINGIEQVANENGYSVVICLSDDSFDKEVLNMEMLANGSIDGFIMSLSKETQFKGDFHHITEVINQGMPVVMFDRVTNDILCDKVIIDDKAAAYEAVQSLIDSGRKKIALVTTVDYVSVGKLRTDGYEKALLDNEIPFNEELIIKIEDVDTCEITISQLLHERAFDAVFAVNELFAVTIIKTANKMGLKVPEDLAVIAFTDGIISKYSTPSITTVSQSGEKMGNKAAKMLIERLEAEHDDDEEENENYTTEVIETHLIKRESTD</sequence>
<evidence type="ECO:0000256" key="4">
    <source>
        <dbReference type="SAM" id="MobiDB-lite"/>
    </source>
</evidence>
<dbReference type="Proteomes" id="UP001485226">
    <property type="component" value="Unassembled WGS sequence"/>
</dbReference>
<dbReference type="InterPro" id="IPR010982">
    <property type="entry name" value="Lambda_DNA-bd_dom_sf"/>
</dbReference>
<dbReference type="RefSeq" id="WP_341689579.1">
    <property type="nucleotide sequence ID" value="NZ_JBBYHS010000003.1"/>
</dbReference>
<gene>
    <name evidence="6" type="ORF">AAEO57_03645</name>
</gene>
<dbReference type="GO" id="GO:0003677">
    <property type="term" value="F:DNA binding"/>
    <property type="evidence" value="ECO:0007669"/>
    <property type="project" value="UniProtKB-KW"/>
</dbReference>
<evidence type="ECO:0000313" key="7">
    <source>
        <dbReference type="Proteomes" id="UP001485226"/>
    </source>
</evidence>
<dbReference type="Gene3D" id="1.10.260.40">
    <property type="entry name" value="lambda repressor-like DNA-binding domains"/>
    <property type="match status" value="1"/>
</dbReference>
<dbReference type="InterPro" id="IPR028082">
    <property type="entry name" value="Peripla_BP_I"/>
</dbReference>
<dbReference type="PANTHER" id="PTHR30146:SF109">
    <property type="entry name" value="HTH-TYPE TRANSCRIPTIONAL REGULATOR GALS"/>
    <property type="match status" value="1"/>
</dbReference>
<name>A0ABU9IK92_9FLAO</name>
<organism evidence="6 7">
    <name type="scientific">Flavobacterium calami</name>
    <dbReference type="NCBI Taxonomy" id="3139144"/>
    <lineage>
        <taxon>Bacteria</taxon>
        <taxon>Pseudomonadati</taxon>
        <taxon>Bacteroidota</taxon>
        <taxon>Flavobacteriia</taxon>
        <taxon>Flavobacteriales</taxon>
        <taxon>Flavobacteriaceae</taxon>
        <taxon>Flavobacterium</taxon>
    </lineage>
</organism>
<dbReference type="Pfam" id="PF13377">
    <property type="entry name" value="Peripla_BP_3"/>
    <property type="match status" value="1"/>
</dbReference>
<dbReference type="Pfam" id="PF00356">
    <property type="entry name" value="LacI"/>
    <property type="match status" value="1"/>
</dbReference>
<dbReference type="InterPro" id="IPR000843">
    <property type="entry name" value="HTH_LacI"/>
</dbReference>
<dbReference type="Gene3D" id="3.40.50.2300">
    <property type="match status" value="2"/>
</dbReference>
<dbReference type="PANTHER" id="PTHR30146">
    <property type="entry name" value="LACI-RELATED TRANSCRIPTIONAL REPRESSOR"/>
    <property type="match status" value="1"/>
</dbReference>
<dbReference type="EMBL" id="JBBYHS010000003">
    <property type="protein sequence ID" value="MEL1252856.1"/>
    <property type="molecule type" value="Genomic_DNA"/>
</dbReference>
<evidence type="ECO:0000313" key="6">
    <source>
        <dbReference type="EMBL" id="MEL1252856.1"/>
    </source>
</evidence>
<accession>A0ABU9IK92</accession>
<dbReference type="CDD" id="cd01392">
    <property type="entry name" value="HTH_LacI"/>
    <property type="match status" value="1"/>
</dbReference>
<reference evidence="6 7" key="1">
    <citation type="submission" date="2024-04" db="EMBL/GenBank/DDBJ databases">
        <title>Flavobacterium sp. DGU38 16S ribosomal RNA gene Genome sequencing and assembly.</title>
        <authorList>
            <person name="Park S."/>
        </authorList>
    </citation>
    <scope>NUCLEOTIDE SEQUENCE [LARGE SCALE GENOMIC DNA]</scope>
    <source>
        <strain evidence="6 7">DGU38</strain>
    </source>
</reference>
<feature type="domain" description="HTH lacI-type" evidence="5">
    <location>
        <begin position="5"/>
        <end position="59"/>
    </location>
</feature>
<dbReference type="SMART" id="SM00354">
    <property type="entry name" value="HTH_LACI"/>
    <property type="match status" value="1"/>
</dbReference>
<dbReference type="InterPro" id="IPR046335">
    <property type="entry name" value="LacI/GalR-like_sensor"/>
</dbReference>
<dbReference type="SUPFAM" id="SSF53822">
    <property type="entry name" value="Periplasmic binding protein-like I"/>
    <property type="match status" value="1"/>
</dbReference>
<evidence type="ECO:0000256" key="1">
    <source>
        <dbReference type="ARBA" id="ARBA00023015"/>
    </source>
</evidence>
<feature type="compositionally biased region" description="Acidic residues" evidence="4">
    <location>
        <begin position="316"/>
        <end position="325"/>
    </location>
</feature>
<comment type="caution">
    <text evidence="6">The sequence shown here is derived from an EMBL/GenBank/DDBJ whole genome shotgun (WGS) entry which is preliminary data.</text>
</comment>
<evidence type="ECO:0000259" key="5">
    <source>
        <dbReference type="PROSITE" id="PS50932"/>
    </source>
</evidence>